<dbReference type="EMBL" id="HBUF01106709">
    <property type="protein sequence ID" value="CAG6639346.1"/>
    <property type="molecule type" value="Transcribed_RNA"/>
</dbReference>
<evidence type="ECO:0000313" key="1">
    <source>
        <dbReference type="EMBL" id="CAG6657411.1"/>
    </source>
</evidence>
<name>A0A8D8RUN1_9HEMI</name>
<dbReference type="EMBL" id="HBUF01106708">
    <property type="protein sequence ID" value="CAG6639343.1"/>
    <property type="molecule type" value="Transcribed_RNA"/>
</dbReference>
<dbReference type="EMBL" id="HBUF01188191">
    <property type="protein sequence ID" value="CAG6657408.1"/>
    <property type="molecule type" value="Transcribed_RNA"/>
</dbReference>
<organism evidence="1">
    <name type="scientific">Cacopsylla melanoneura</name>
    <dbReference type="NCBI Taxonomy" id="428564"/>
    <lineage>
        <taxon>Eukaryota</taxon>
        <taxon>Metazoa</taxon>
        <taxon>Ecdysozoa</taxon>
        <taxon>Arthropoda</taxon>
        <taxon>Hexapoda</taxon>
        <taxon>Insecta</taxon>
        <taxon>Pterygota</taxon>
        <taxon>Neoptera</taxon>
        <taxon>Paraneoptera</taxon>
        <taxon>Hemiptera</taxon>
        <taxon>Sternorrhyncha</taxon>
        <taxon>Psylloidea</taxon>
        <taxon>Psyllidae</taxon>
        <taxon>Psyllinae</taxon>
        <taxon>Cacopsylla</taxon>
    </lineage>
</organism>
<proteinExistence type="predicted"/>
<reference evidence="1" key="1">
    <citation type="submission" date="2021-05" db="EMBL/GenBank/DDBJ databases">
        <authorList>
            <person name="Alioto T."/>
            <person name="Alioto T."/>
            <person name="Gomez Garrido J."/>
        </authorList>
    </citation>
    <scope>NUCLEOTIDE SEQUENCE</scope>
</reference>
<dbReference type="EMBL" id="HBUF01188192">
    <property type="protein sequence ID" value="CAG6657411.1"/>
    <property type="molecule type" value="Transcribed_RNA"/>
</dbReference>
<protein>
    <submittedName>
        <fullName evidence="1">Uncharacterized protein</fullName>
    </submittedName>
</protein>
<dbReference type="EMBL" id="HBUF01357104">
    <property type="protein sequence ID" value="CAG6718220.1"/>
    <property type="molecule type" value="Transcribed_RNA"/>
</dbReference>
<dbReference type="AlphaFoldDB" id="A0A8D8RUN1"/>
<accession>A0A8D8RUN1</accession>
<dbReference type="EMBL" id="HBUF01357103">
    <property type="protein sequence ID" value="CAG6718218.1"/>
    <property type="molecule type" value="Transcribed_RNA"/>
</dbReference>
<sequence length="109" mass="12936">MPQKLGYRFTEVTPRWTPWSSLRMVWTCSRRKALRLSLWTLQGDTSKRSHCLKRCYKCPMPYDRTILSLLWMLLLVRLVRHKPGHSRRRSTSGLSLSPNWTGMPRVVVH</sequence>